<name>A0A7J8H2P9_ROUAE</name>
<proteinExistence type="predicted"/>
<organism evidence="2 3">
    <name type="scientific">Rousettus aegyptiacus</name>
    <name type="common">Egyptian fruit bat</name>
    <name type="synonym">Pteropus aegyptiacus</name>
    <dbReference type="NCBI Taxonomy" id="9407"/>
    <lineage>
        <taxon>Eukaryota</taxon>
        <taxon>Metazoa</taxon>
        <taxon>Chordata</taxon>
        <taxon>Craniata</taxon>
        <taxon>Vertebrata</taxon>
        <taxon>Euteleostomi</taxon>
        <taxon>Mammalia</taxon>
        <taxon>Eutheria</taxon>
        <taxon>Laurasiatheria</taxon>
        <taxon>Chiroptera</taxon>
        <taxon>Yinpterochiroptera</taxon>
        <taxon>Pteropodoidea</taxon>
        <taxon>Pteropodidae</taxon>
        <taxon>Rousettinae</taxon>
        <taxon>Rousettus</taxon>
    </lineage>
</organism>
<dbReference type="EMBL" id="JACASE010000005">
    <property type="protein sequence ID" value="KAF6466032.1"/>
    <property type="molecule type" value="Genomic_DNA"/>
</dbReference>
<protein>
    <submittedName>
        <fullName evidence="2">Uncharacterized protein</fullName>
    </submittedName>
</protein>
<gene>
    <name evidence="2" type="ORF">HJG63_011362</name>
</gene>
<keyword evidence="1" id="KW-1133">Transmembrane helix</keyword>
<evidence type="ECO:0000313" key="3">
    <source>
        <dbReference type="Proteomes" id="UP000593571"/>
    </source>
</evidence>
<dbReference type="Proteomes" id="UP000593571">
    <property type="component" value="Unassembled WGS sequence"/>
</dbReference>
<keyword evidence="1" id="KW-0472">Membrane</keyword>
<keyword evidence="1" id="KW-0812">Transmembrane</keyword>
<reference evidence="2 3" key="1">
    <citation type="journal article" date="2020" name="Nature">
        <title>Six reference-quality genomes reveal evolution of bat adaptations.</title>
        <authorList>
            <person name="Jebb D."/>
            <person name="Huang Z."/>
            <person name="Pippel M."/>
            <person name="Hughes G.M."/>
            <person name="Lavrichenko K."/>
            <person name="Devanna P."/>
            <person name="Winkler S."/>
            <person name="Jermiin L.S."/>
            <person name="Skirmuntt E.C."/>
            <person name="Katzourakis A."/>
            <person name="Burkitt-Gray L."/>
            <person name="Ray D.A."/>
            <person name="Sullivan K.A.M."/>
            <person name="Roscito J.G."/>
            <person name="Kirilenko B.M."/>
            <person name="Davalos L.M."/>
            <person name="Corthals A.P."/>
            <person name="Power M.L."/>
            <person name="Jones G."/>
            <person name="Ransome R.D."/>
            <person name="Dechmann D.K.N."/>
            <person name="Locatelli A.G."/>
            <person name="Puechmaille S.J."/>
            <person name="Fedrigo O."/>
            <person name="Jarvis E.D."/>
            <person name="Hiller M."/>
            <person name="Vernes S.C."/>
            <person name="Myers E.W."/>
            <person name="Teeling E.C."/>
        </authorList>
    </citation>
    <scope>NUCLEOTIDE SEQUENCE [LARGE SCALE GENOMIC DNA]</scope>
    <source>
        <strain evidence="2">MRouAeg1</strain>
        <tissue evidence="2">Muscle</tissue>
    </source>
</reference>
<feature type="transmembrane region" description="Helical" evidence="1">
    <location>
        <begin position="12"/>
        <end position="31"/>
    </location>
</feature>
<dbReference type="AlphaFoldDB" id="A0A7J8H2P9"/>
<keyword evidence="3" id="KW-1185">Reference proteome</keyword>
<comment type="caution">
    <text evidence="2">The sequence shown here is derived from an EMBL/GenBank/DDBJ whole genome shotgun (WGS) entry which is preliminary data.</text>
</comment>
<feature type="transmembrane region" description="Helical" evidence="1">
    <location>
        <begin position="37"/>
        <end position="54"/>
    </location>
</feature>
<sequence>MNPLLNISLMNIFSYSIGCLFVCFFFFDGFLCCAKTFQFDVVPFVIFFFLFHLLEELYQKNILLRAMSESLPPMFSPRNLRISGLTFKSLITRKIQSNGGKGGVSSKKRKESARSIPQCPLQSAPSARIHLLGIVSLPHLEASPGFFF</sequence>
<accession>A0A7J8H2P9</accession>
<evidence type="ECO:0000256" key="1">
    <source>
        <dbReference type="SAM" id="Phobius"/>
    </source>
</evidence>
<evidence type="ECO:0000313" key="2">
    <source>
        <dbReference type="EMBL" id="KAF6466032.1"/>
    </source>
</evidence>